<dbReference type="AlphaFoldDB" id="A0A2X1BYG1"/>
<reference evidence="3 4" key="1">
    <citation type="submission" date="2018-06" db="EMBL/GenBank/DDBJ databases">
        <authorList>
            <consortium name="Pathogen Informatics"/>
            <person name="Doyle S."/>
        </authorList>
    </citation>
    <scope>NUCLEOTIDE SEQUENCE [LARGE SCALE GENOMIC DNA]</scope>
    <source>
        <strain evidence="3 4">NCTC11166</strain>
    </source>
</reference>
<proteinExistence type="predicted"/>
<dbReference type="RefSeq" id="WP_181669218.1">
    <property type="nucleotide sequence ID" value="NZ_UAQP01000014.1"/>
</dbReference>
<dbReference type="Pfam" id="PF03713">
    <property type="entry name" value="DUF305"/>
    <property type="match status" value="1"/>
</dbReference>
<feature type="domain" description="DUF305" evidence="2">
    <location>
        <begin position="48"/>
        <end position="141"/>
    </location>
</feature>
<dbReference type="PANTHER" id="PTHR36933:SF1">
    <property type="entry name" value="SLL0788 PROTEIN"/>
    <property type="match status" value="1"/>
</dbReference>
<name>A0A2X1BYG1_BREVE</name>
<gene>
    <name evidence="3" type="ORF">NCTC11166_03217</name>
</gene>
<evidence type="ECO:0000259" key="2">
    <source>
        <dbReference type="Pfam" id="PF03713"/>
    </source>
</evidence>
<dbReference type="Gene3D" id="1.20.1260.10">
    <property type="match status" value="1"/>
</dbReference>
<dbReference type="EMBL" id="UAQP01000014">
    <property type="protein sequence ID" value="SPU55814.1"/>
    <property type="molecule type" value="Genomic_DNA"/>
</dbReference>
<sequence>MIRVLTPLVLLGLLSGCDGGGDPVQQALRDTSAANQAAAARTTEQMEAAGHAGHDMGGPTPGTTSGDKAFAASEAEMHRKMAAASGQTIDQAYVAKMIAHHKGAVAMAKVALRDSRDPEIRRMAQSVVDTQTREIAEMKAWTPTTPPAN</sequence>
<dbReference type="InterPro" id="IPR005183">
    <property type="entry name" value="DUF305_CopM-like"/>
</dbReference>
<evidence type="ECO:0000256" key="1">
    <source>
        <dbReference type="SAM" id="MobiDB-lite"/>
    </source>
</evidence>
<dbReference type="Proteomes" id="UP000251186">
    <property type="component" value="Unassembled WGS sequence"/>
</dbReference>
<protein>
    <submittedName>
        <fullName evidence="3">Uncharacterized protein conserved in bacteria</fullName>
    </submittedName>
</protein>
<feature type="region of interest" description="Disordered" evidence="1">
    <location>
        <begin position="31"/>
        <end position="67"/>
    </location>
</feature>
<dbReference type="PANTHER" id="PTHR36933">
    <property type="entry name" value="SLL0788 PROTEIN"/>
    <property type="match status" value="1"/>
</dbReference>
<evidence type="ECO:0000313" key="3">
    <source>
        <dbReference type="EMBL" id="SPU55814.1"/>
    </source>
</evidence>
<dbReference type="PROSITE" id="PS51257">
    <property type="entry name" value="PROKAR_LIPOPROTEIN"/>
    <property type="match status" value="1"/>
</dbReference>
<organism evidence="3 4">
    <name type="scientific">Brevundimonas vesicularis</name>
    <name type="common">Pseudomonas vesicularis</name>
    <dbReference type="NCBI Taxonomy" id="41276"/>
    <lineage>
        <taxon>Bacteria</taxon>
        <taxon>Pseudomonadati</taxon>
        <taxon>Pseudomonadota</taxon>
        <taxon>Alphaproteobacteria</taxon>
        <taxon>Caulobacterales</taxon>
        <taxon>Caulobacteraceae</taxon>
        <taxon>Brevundimonas</taxon>
    </lineage>
</organism>
<accession>A0A2X1BYG1</accession>
<evidence type="ECO:0000313" key="4">
    <source>
        <dbReference type="Proteomes" id="UP000251186"/>
    </source>
</evidence>
<dbReference type="InterPro" id="IPR012347">
    <property type="entry name" value="Ferritin-like"/>
</dbReference>